<dbReference type="InParanoid" id="A0A2T0GWG9"/>
<evidence type="ECO:0000256" key="1">
    <source>
        <dbReference type="ARBA" id="ARBA00006484"/>
    </source>
</evidence>
<evidence type="ECO:0000313" key="3">
    <source>
        <dbReference type="EMBL" id="PRW63437.1"/>
    </source>
</evidence>
<name>A0A2T0GWG9_ACTMO</name>
<organism evidence="3 4">
    <name type="scientific">Actinopolyspora mortivallis</name>
    <dbReference type="NCBI Taxonomy" id="33906"/>
    <lineage>
        <taxon>Bacteria</taxon>
        <taxon>Bacillati</taxon>
        <taxon>Actinomycetota</taxon>
        <taxon>Actinomycetes</taxon>
        <taxon>Actinopolysporales</taxon>
        <taxon>Actinopolysporaceae</taxon>
        <taxon>Actinopolyspora</taxon>
    </lineage>
</organism>
<dbReference type="GO" id="GO:0016616">
    <property type="term" value="F:oxidoreductase activity, acting on the CH-OH group of donors, NAD or NADP as acceptor"/>
    <property type="evidence" value="ECO:0007669"/>
    <property type="project" value="TreeGrafter"/>
</dbReference>
<dbReference type="FunCoup" id="A0A2T0GWG9">
    <property type="interactions" value="130"/>
</dbReference>
<dbReference type="PANTHER" id="PTHR42760">
    <property type="entry name" value="SHORT-CHAIN DEHYDROGENASES/REDUCTASES FAMILY MEMBER"/>
    <property type="match status" value="1"/>
</dbReference>
<dbReference type="EMBL" id="PVSR01000014">
    <property type="protein sequence ID" value="PRW63437.1"/>
    <property type="molecule type" value="Genomic_DNA"/>
</dbReference>
<comment type="similarity">
    <text evidence="1">Belongs to the short-chain dehydrogenases/reductases (SDR) family.</text>
</comment>
<dbReference type="InterPro" id="IPR002347">
    <property type="entry name" value="SDR_fam"/>
</dbReference>
<dbReference type="PRINTS" id="PR00080">
    <property type="entry name" value="SDRFAMILY"/>
</dbReference>
<dbReference type="FunFam" id="3.40.50.720:FF:000338">
    <property type="entry name" value="3-oxoacyl-ACP reductase FabG"/>
    <property type="match status" value="1"/>
</dbReference>
<dbReference type="PRINTS" id="PR00081">
    <property type="entry name" value="GDHRDH"/>
</dbReference>
<dbReference type="STRING" id="1050202.GCA_000384035_03679"/>
<dbReference type="InterPro" id="IPR036291">
    <property type="entry name" value="NAD(P)-bd_dom_sf"/>
</dbReference>
<accession>A0A2T0GWG9</accession>
<gene>
    <name evidence="3" type="ORF">CEP50_10155</name>
</gene>
<dbReference type="NCBIfam" id="NF006110">
    <property type="entry name" value="PRK08261.1"/>
    <property type="match status" value="1"/>
</dbReference>
<feature type="domain" description="Ketoreductase" evidence="2">
    <location>
        <begin position="206"/>
        <end position="388"/>
    </location>
</feature>
<evidence type="ECO:0000259" key="2">
    <source>
        <dbReference type="SMART" id="SM00822"/>
    </source>
</evidence>
<dbReference type="PANTHER" id="PTHR42760:SF78">
    <property type="entry name" value="3-OXOACYL-[ACYL-CARRIER-PROTEIN] REDUCTASE [NADH]"/>
    <property type="match status" value="1"/>
</dbReference>
<dbReference type="Proteomes" id="UP000239352">
    <property type="component" value="Unassembled WGS sequence"/>
</dbReference>
<dbReference type="SUPFAM" id="SSF51735">
    <property type="entry name" value="NAD(P)-binding Rossmann-fold domains"/>
    <property type="match status" value="1"/>
</dbReference>
<reference evidence="3 4" key="1">
    <citation type="submission" date="2018-03" db="EMBL/GenBank/DDBJ databases">
        <title>Actinopolyspora mortivallis from Sahara, screening for active biomolecules.</title>
        <authorList>
            <person name="Selama O."/>
            <person name="Wellington E.M.H."/>
            <person name="Hacene H."/>
        </authorList>
    </citation>
    <scope>NUCLEOTIDE SEQUENCE [LARGE SCALE GENOMIC DNA]</scope>
    <source>
        <strain evidence="3 4">M5A</strain>
    </source>
</reference>
<dbReference type="InterPro" id="IPR057326">
    <property type="entry name" value="KR_dom"/>
</dbReference>
<dbReference type="SMART" id="SM00822">
    <property type="entry name" value="PKS_KR"/>
    <property type="match status" value="1"/>
</dbReference>
<dbReference type="AlphaFoldDB" id="A0A2T0GWG9"/>
<dbReference type="Gene3D" id="3.40.50.720">
    <property type="entry name" value="NAD(P)-binding Rossmann-like Domain"/>
    <property type="match status" value="2"/>
</dbReference>
<keyword evidence="4" id="KW-1185">Reference proteome</keyword>
<proteinExistence type="inferred from homology"/>
<comment type="caution">
    <text evidence="3">The sequence shown here is derived from an EMBL/GenBank/DDBJ whole genome shotgun (WGS) entry which is preliminary data.</text>
</comment>
<dbReference type="Pfam" id="PF13561">
    <property type="entry name" value="adh_short_C2"/>
    <property type="match status" value="1"/>
</dbReference>
<dbReference type="RefSeq" id="WP_106113701.1">
    <property type="nucleotide sequence ID" value="NZ_PVSR01000014.1"/>
</dbReference>
<sequence length="446" mass="46869">MADPYSKLVTSRFGRQLTARLGLPTPTPLRRYRPGEPVVSGPVLTGAAEGSRLGDSIAETLRGLHAEVRHTPGEDTRYAALVFDATGITSSPELGQLHDFFSPVIRRTERCARLIVLGTPPEEITDPAERTAQRALEGFVRTAGKELRGGATAQLVHVSRGGEQAVDSTLRFLLSAKSAFVSGQVIRVGATRARKPEDEQHPLRGRTALVTGASRGIGASIAETLARDGAHVVCLDVPAQGEDLAKVANRIGGSALQLDITGENAPRQLIDHVTERHDGLDVVVHNAGITRDKTIARMSRDKWDAVLSVNLTAQERINNALLEDSSPLRAGGRLVGVASISGIAGNVGQANYATSKAGVIGHVQAMAERAAERGVTINAVAPGFIETAMTAAVPLAIREAGRRMNSLSQGGLPVDVAETIAFYADPGSDGVNGNVIRVCGQSLLGA</sequence>
<evidence type="ECO:0000313" key="4">
    <source>
        <dbReference type="Proteomes" id="UP000239352"/>
    </source>
</evidence>
<protein>
    <submittedName>
        <fullName evidence="3">3-oxoacyl-ACP reductase</fullName>
    </submittedName>
</protein>